<organism evidence="2 3">
    <name type="scientific">Panagrellus redivivus</name>
    <name type="common">Microworm</name>
    <dbReference type="NCBI Taxonomy" id="6233"/>
    <lineage>
        <taxon>Eukaryota</taxon>
        <taxon>Metazoa</taxon>
        <taxon>Ecdysozoa</taxon>
        <taxon>Nematoda</taxon>
        <taxon>Chromadorea</taxon>
        <taxon>Rhabditida</taxon>
        <taxon>Tylenchina</taxon>
        <taxon>Panagrolaimomorpha</taxon>
        <taxon>Panagrolaimoidea</taxon>
        <taxon>Panagrolaimidae</taxon>
        <taxon>Panagrellus</taxon>
    </lineage>
</organism>
<feature type="coiled-coil region" evidence="1">
    <location>
        <begin position="57"/>
        <end position="91"/>
    </location>
</feature>
<evidence type="ECO:0000313" key="2">
    <source>
        <dbReference type="Proteomes" id="UP000492821"/>
    </source>
</evidence>
<evidence type="ECO:0000256" key="1">
    <source>
        <dbReference type="SAM" id="Coils"/>
    </source>
</evidence>
<dbReference type="Proteomes" id="UP000492821">
    <property type="component" value="Unassembled WGS sequence"/>
</dbReference>
<dbReference type="Gene3D" id="1.10.287.540">
    <property type="entry name" value="Helix hairpin bin"/>
    <property type="match status" value="1"/>
</dbReference>
<proteinExistence type="predicted"/>
<name>A0A7E4W6X0_PANRE</name>
<dbReference type="WBParaSite" id="Pan_g7811.t1">
    <property type="protein sequence ID" value="Pan_g7811.t1"/>
    <property type="gene ID" value="Pan_g7811"/>
</dbReference>
<keyword evidence="1" id="KW-0175">Coiled coil</keyword>
<protein>
    <submittedName>
        <fullName evidence="3">DUF4806 domain-containing protein</fullName>
    </submittedName>
</protein>
<reference evidence="2" key="1">
    <citation type="journal article" date="2013" name="Genetics">
        <title>The draft genome and transcriptome of Panagrellus redivivus are shaped by the harsh demands of a free-living lifestyle.</title>
        <authorList>
            <person name="Srinivasan J."/>
            <person name="Dillman A.R."/>
            <person name="Macchietto M.G."/>
            <person name="Heikkinen L."/>
            <person name="Lakso M."/>
            <person name="Fracchia K.M."/>
            <person name="Antoshechkin I."/>
            <person name="Mortazavi A."/>
            <person name="Wong G."/>
            <person name="Sternberg P.W."/>
        </authorList>
    </citation>
    <scope>NUCLEOTIDE SEQUENCE [LARGE SCALE GENOMIC DNA]</scope>
    <source>
        <strain evidence="2">MT8872</strain>
    </source>
</reference>
<keyword evidence="2" id="KW-1185">Reference proteome</keyword>
<dbReference type="AlphaFoldDB" id="A0A7E4W6X0"/>
<sequence>MDTYGFVHVPPGPNTSGSTNIGRQPALYYQSDPITVESLLQRIVALENGHNSLVHHYETASIELADVKSELAETKAELTATKADLAATKAEMQTLKGIEEAANDVSCESDVSEENEETTYIFNADRLTHWKFRTKTFDLDIPDSDQTETKTVDFEQVAQNLGLSGKDYSDVIRPLVKGVISNFGNDESMKAYSLSLNPRHLTSFNKSVVQRTAYAISTACGKRYKSQGAANKHEFFKKCLKDVNSAFKDYFNNLRRKRFKPSPEAIKQST</sequence>
<accession>A0A7E4W6X0</accession>
<reference evidence="3" key="2">
    <citation type="submission" date="2020-10" db="UniProtKB">
        <authorList>
            <consortium name="WormBaseParasite"/>
        </authorList>
    </citation>
    <scope>IDENTIFICATION</scope>
</reference>
<evidence type="ECO:0000313" key="3">
    <source>
        <dbReference type="WBParaSite" id="Pan_g7811.t1"/>
    </source>
</evidence>